<dbReference type="SUPFAM" id="SSF81345">
    <property type="entry name" value="ABC transporter involved in vitamin B12 uptake, BtuC"/>
    <property type="match status" value="1"/>
</dbReference>
<feature type="transmembrane region" description="Helical" evidence="8">
    <location>
        <begin position="288"/>
        <end position="309"/>
    </location>
</feature>
<dbReference type="GO" id="GO:0022857">
    <property type="term" value="F:transmembrane transporter activity"/>
    <property type="evidence" value="ECO:0007669"/>
    <property type="project" value="InterPro"/>
</dbReference>
<feature type="transmembrane region" description="Helical" evidence="8">
    <location>
        <begin position="15"/>
        <end position="35"/>
    </location>
</feature>
<dbReference type="EMBL" id="JXBC01000004">
    <property type="protein sequence ID" value="KIU10361.1"/>
    <property type="molecule type" value="Genomic_DNA"/>
</dbReference>
<evidence type="ECO:0000313" key="9">
    <source>
        <dbReference type="EMBL" id="KIU10361.1"/>
    </source>
</evidence>
<feature type="transmembrane region" description="Helical" evidence="8">
    <location>
        <begin position="208"/>
        <end position="229"/>
    </location>
</feature>
<reference evidence="9 10" key="1">
    <citation type="submission" date="2014-12" db="EMBL/GenBank/DDBJ databases">
        <title>Comparative genome analysis of Bacillus coagulans HM-08, Clostridium butyricum HM-68, Bacillus subtilis HM-66 and Bacillus licheniformis BL-09.</title>
        <authorList>
            <person name="Zhang H."/>
        </authorList>
    </citation>
    <scope>NUCLEOTIDE SEQUENCE [LARGE SCALE GENOMIC DNA]</scope>
    <source>
        <strain evidence="9 10">HM-66</strain>
    </source>
</reference>
<name>A0A0D1L3U4_BACIU</name>
<evidence type="ECO:0000256" key="6">
    <source>
        <dbReference type="ARBA" id="ARBA00022989"/>
    </source>
</evidence>
<organism evidence="9 10">
    <name type="scientific">Bacillus subtilis</name>
    <dbReference type="NCBI Taxonomy" id="1423"/>
    <lineage>
        <taxon>Bacteria</taxon>
        <taxon>Bacillati</taxon>
        <taxon>Bacillota</taxon>
        <taxon>Bacilli</taxon>
        <taxon>Bacillales</taxon>
        <taxon>Bacillaceae</taxon>
        <taxon>Bacillus</taxon>
    </lineage>
</organism>
<comment type="subcellular location">
    <subcellularLocation>
        <location evidence="1">Cell membrane</location>
        <topology evidence="1">Multi-pass membrane protein</topology>
    </subcellularLocation>
</comment>
<evidence type="ECO:0000256" key="2">
    <source>
        <dbReference type="ARBA" id="ARBA00007935"/>
    </source>
</evidence>
<dbReference type="STRING" id="483913.AN935_04395"/>
<feature type="transmembrane region" description="Helical" evidence="8">
    <location>
        <begin position="249"/>
        <end position="276"/>
    </location>
</feature>
<dbReference type="PANTHER" id="PTHR30472">
    <property type="entry name" value="FERRIC ENTEROBACTIN TRANSPORT SYSTEM PERMEASE PROTEIN"/>
    <property type="match status" value="1"/>
</dbReference>
<dbReference type="RefSeq" id="WP_043857890.1">
    <property type="nucleotide sequence ID" value="NZ_CP035395.1"/>
</dbReference>
<keyword evidence="7 8" id="KW-0472">Membrane</keyword>
<feature type="transmembrane region" description="Helical" evidence="8">
    <location>
        <begin position="157"/>
        <end position="180"/>
    </location>
</feature>
<dbReference type="Proteomes" id="UP000032247">
    <property type="component" value="Unassembled WGS sequence"/>
</dbReference>
<feature type="transmembrane region" description="Helical" evidence="8">
    <location>
        <begin position="69"/>
        <end position="87"/>
    </location>
</feature>
<protein>
    <submittedName>
        <fullName evidence="9">Iron(III) siderophore transport permease</fullName>
    </submittedName>
</protein>
<dbReference type="AlphaFoldDB" id="A0A0D1L3U4"/>
<keyword evidence="4" id="KW-1003">Cell membrane</keyword>
<evidence type="ECO:0000256" key="7">
    <source>
        <dbReference type="ARBA" id="ARBA00023136"/>
    </source>
</evidence>
<dbReference type="FunFam" id="1.10.3470.10:FF:000001">
    <property type="entry name" value="Vitamin B12 ABC transporter permease BtuC"/>
    <property type="match status" value="1"/>
</dbReference>
<comment type="caution">
    <text evidence="9">The sequence shown here is derived from an EMBL/GenBank/DDBJ whole genome shotgun (WGS) entry which is preliminary data.</text>
</comment>
<evidence type="ECO:0000256" key="1">
    <source>
        <dbReference type="ARBA" id="ARBA00004651"/>
    </source>
</evidence>
<evidence type="ECO:0000256" key="4">
    <source>
        <dbReference type="ARBA" id="ARBA00022475"/>
    </source>
</evidence>
<dbReference type="InterPro" id="IPR000522">
    <property type="entry name" value="ABC_transptr_permease_BtuC"/>
</dbReference>
<feature type="transmembrane region" description="Helical" evidence="8">
    <location>
        <begin position="130"/>
        <end position="151"/>
    </location>
</feature>
<dbReference type="CDD" id="cd06550">
    <property type="entry name" value="TM_ABC_iron-siderophores_like"/>
    <property type="match status" value="1"/>
</dbReference>
<dbReference type="Gene3D" id="1.10.3470.10">
    <property type="entry name" value="ABC transporter involved in vitamin B12 uptake, BtuC"/>
    <property type="match status" value="1"/>
</dbReference>
<feature type="transmembrane region" description="Helical" evidence="8">
    <location>
        <begin position="321"/>
        <end position="338"/>
    </location>
</feature>
<proteinExistence type="inferred from homology"/>
<dbReference type="PATRIC" id="fig|1423.173.peg.2469"/>
<dbReference type="Pfam" id="PF01032">
    <property type="entry name" value="FecCD"/>
    <property type="match status" value="1"/>
</dbReference>
<sequence>MKLRFGVTAAEKKAWIVFLVLLGVTAAVLIISAGLGQRFIPPWDVAKTFFGAGSKLDELMIMSFRMPRILTALCAGVCLAAAGAILQGLVRNPLASPDIIGITGGAAVAVVLLMMFFSDRSSSLTISLSWLPAAAFIGASAVGLIVYLLAYKNGASTFRLVLIGIGFSMSAQAMTTLLMIKGPIYRASQANVYITGSVYGSNWQHVKIAIILSVILLFICFVALKNMNIQVLGEDIAAGAGSAVQRNRFFLLLLSTALTGCAVSVAGTIGFVGLMAPHIARRLVGSSYGVLLPASALIGALLVLTADIVGRTLFAPVEVPAGVFTAAIGAPYFIYLLYKTRNS</sequence>
<dbReference type="GO" id="GO:0033214">
    <property type="term" value="P:siderophore-iron import into cell"/>
    <property type="evidence" value="ECO:0007669"/>
    <property type="project" value="TreeGrafter"/>
</dbReference>
<evidence type="ECO:0000256" key="3">
    <source>
        <dbReference type="ARBA" id="ARBA00022448"/>
    </source>
</evidence>
<dbReference type="GO" id="GO:0005886">
    <property type="term" value="C:plasma membrane"/>
    <property type="evidence" value="ECO:0007669"/>
    <property type="project" value="UniProtKB-SubCell"/>
</dbReference>
<dbReference type="InterPro" id="IPR037294">
    <property type="entry name" value="ABC_BtuC-like"/>
</dbReference>
<evidence type="ECO:0000313" key="10">
    <source>
        <dbReference type="Proteomes" id="UP000032247"/>
    </source>
</evidence>
<dbReference type="PANTHER" id="PTHR30472:SF24">
    <property type="entry name" value="FERRIC ENTEROBACTIN TRANSPORT SYSTEM PERMEASE PROTEIN FEPG"/>
    <property type="match status" value="1"/>
</dbReference>
<evidence type="ECO:0000256" key="5">
    <source>
        <dbReference type="ARBA" id="ARBA00022692"/>
    </source>
</evidence>
<evidence type="ECO:0000256" key="8">
    <source>
        <dbReference type="SAM" id="Phobius"/>
    </source>
</evidence>
<gene>
    <name evidence="9" type="ORF">SC09_Contig25orf00053</name>
</gene>
<keyword evidence="6 8" id="KW-1133">Transmembrane helix</keyword>
<keyword evidence="5 8" id="KW-0812">Transmembrane</keyword>
<accession>A0A0D1L3U4</accession>
<feature type="transmembrane region" description="Helical" evidence="8">
    <location>
        <begin position="99"/>
        <end position="118"/>
    </location>
</feature>
<keyword evidence="3" id="KW-0813">Transport</keyword>
<comment type="similarity">
    <text evidence="2">Belongs to the binding-protein-dependent transport system permease family. FecCD subfamily.</text>
</comment>